<proteinExistence type="inferred from homology"/>
<evidence type="ECO:0000256" key="2">
    <source>
        <dbReference type="ARBA" id="ARBA00004872"/>
    </source>
</evidence>
<dbReference type="GO" id="GO:0047412">
    <property type="term" value="F:N-(long-chain-acyl)ethanolamine deacylase activity"/>
    <property type="evidence" value="ECO:0007669"/>
    <property type="project" value="UniProtKB-EC"/>
</dbReference>
<comment type="pathway">
    <text evidence="2">Lipid metabolism; fatty acid metabolism.</text>
</comment>
<evidence type="ECO:0000256" key="17">
    <source>
        <dbReference type="ARBA" id="ARBA00048166"/>
    </source>
</evidence>
<name>A0A6P8FQV5_CLUHA</name>
<dbReference type="EC" id="3.5.1.60" evidence="11"/>
<organism evidence="26 27">
    <name type="scientific">Clupea harengus</name>
    <name type="common">Atlantic herring</name>
    <dbReference type="NCBI Taxonomy" id="7950"/>
    <lineage>
        <taxon>Eukaryota</taxon>
        <taxon>Metazoa</taxon>
        <taxon>Chordata</taxon>
        <taxon>Craniata</taxon>
        <taxon>Vertebrata</taxon>
        <taxon>Euteleostomi</taxon>
        <taxon>Actinopterygii</taxon>
        <taxon>Neopterygii</taxon>
        <taxon>Teleostei</taxon>
        <taxon>Clupei</taxon>
        <taxon>Clupeiformes</taxon>
        <taxon>Clupeoidei</taxon>
        <taxon>Clupeidae</taxon>
        <taxon>Clupea</taxon>
    </lineage>
</organism>
<evidence type="ECO:0000259" key="25">
    <source>
        <dbReference type="Pfam" id="PF15508"/>
    </source>
</evidence>
<evidence type="ECO:0000256" key="4">
    <source>
        <dbReference type="ARBA" id="ARBA00011891"/>
    </source>
</evidence>
<dbReference type="InterPro" id="IPR029130">
    <property type="entry name" value="Acid_ceramidase_N"/>
</dbReference>
<comment type="catalytic activity">
    <reaction evidence="15">
        <text>N-dodecanoylethanolamine + H2O = dodecanoate + ethanolamine</text>
        <dbReference type="Rhea" id="RHEA:45456"/>
        <dbReference type="ChEBI" id="CHEBI:15377"/>
        <dbReference type="ChEBI" id="CHEBI:18262"/>
        <dbReference type="ChEBI" id="CHEBI:57603"/>
        <dbReference type="ChEBI" id="CHEBI:85263"/>
    </reaction>
    <physiologicalReaction direction="left-to-right" evidence="15">
        <dbReference type="Rhea" id="RHEA:45457"/>
    </physiologicalReaction>
</comment>
<evidence type="ECO:0000256" key="15">
    <source>
        <dbReference type="ARBA" id="ARBA00047719"/>
    </source>
</evidence>
<evidence type="ECO:0000256" key="6">
    <source>
        <dbReference type="ARBA" id="ARBA00022801"/>
    </source>
</evidence>
<dbReference type="GO" id="GO:0017040">
    <property type="term" value="F:N-acylsphingosine amidohydrolase activity"/>
    <property type="evidence" value="ECO:0007669"/>
    <property type="project" value="UniProtKB-EC"/>
</dbReference>
<comment type="catalytic activity">
    <reaction evidence="14">
        <text>an N-(long-chain fatty acyl)ethanolamine + H2O = a long-chain fatty acid + ethanolamine</text>
        <dbReference type="Rhea" id="RHEA:17505"/>
        <dbReference type="ChEBI" id="CHEBI:15377"/>
        <dbReference type="ChEBI" id="CHEBI:15897"/>
        <dbReference type="ChEBI" id="CHEBI:57560"/>
        <dbReference type="ChEBI" id="CHEBI:57603"/>
        <dbReference type="EC" id="3.5.1.60"/>
    </reaction>
    <physiologicalReaction direction="left-to-right" evidence="14">
        <dbReference type="Rhea" id="RHEA:17506"/>
    </physiologicalReaction>
</comment>
<evidence type="ECO:0000256" key="11">
    <source>
        <dbReference type="ARBA" id="ARBA00039046"/>
    </source>
</evidence>
<evidence type="ECO:0000256" key="18">
    <source>
        <dbReference type="ARBA" id="ARBA00048217"/>
    </source>
</evidence>
<evidence type="ECO:0000256" key="10">
    <source>
        <dbReference type="ARBA" id="ARBA00038527"/>
    </source>
</evidence>
<reference evidence="27" key="1">
    <citation type="submission" date="2025-08" db="UniProtKB">
        <authorList>
            <consortium name="RefSeq"/>
        </authorList>
    </citation>
    <scope>IDENTIFICATION</scope>
</reference>
<dbReference type="PANTHER" id="PTHR28583:SF4">
    <property type="entry name" value="N-ACYLETHANOLAMINE-HYDROLYZING ACID AMIDASE"/>
    <property type="match status" value="1"/>
</dbReference>
<comment type="catalytic activity">
    <reaction evidence="16">
        <text>N-dodecanoylsphing-4-enine + H2O = dodecanoate + sphing-4-enine</text>
        <dbReference type="Rhea" id="RHEA:41291"/>
        <dbReference type="ChEBI" id="CHEBI:15377"/>
        <dbReference type="ChEBI" id="CHEBI:18262"/>
        <dbReference type="ChEBI" id="CHEBI:57756"/>
        <dbReference type="ChEBI" id="CHEBI:72956"/>
    </reaction>
    <physiologicalReaction direction="left-to-right" evidence="16">
        <dbReference type="Rhea" id="RHEA:41292"/>
    </physiologicalReaction>
</comment>
<evidence type="ECO:0000256" key="8">
    <source>
        <dbReference type="ARBA" id="ARBA00023180"/>
    </source>
</evidence>
<dbReference type="PANTHER" id="PTHR28583">
    <property type="entry name" value="ACID AMIDASE"/>
    <property type="match status" value="1"/>
</dbReference>
<dbReference type="AlphaFoldDB" id="A0A6P8FQV5"/>
<dbReference type="Pfam" id="PF02275">
    <property type="entry name" value="CBAH"/>
    <property type="match status" value="1"/>
</dbReference>
<dbReference type="RefSeq" id="XP_031425926.1">
    <property type="nucleotide sequence ID" value="XM_031570066.1"/>
</dbReference>
<dbReference type="GO" id="GO:0017064">
    <property type="term" value="F:fatty acid amide hydrolase activity"/>
    <property type="evidence" value="ECO:0007669"/>
    <property type="project" value="InterPro"/>
</dbReference>
<evidence type="ECO:0000256" key="16">
    <source>
        <dbReference type="ARBA" id="ARBA00047993"/>
    </source>
</evidence>
<evidence type="ECO:0000256" key="21">
    <source>
        <dbReference type="PIRNR" id="PIRNR017632"/>
    </source>
</evidence>
<evidence type="ECO:0000256" key="3">
    <source>
        <dbReference type="ARBA" id="ARBA00005730"/>
    </source>
</evidence>
<keyword evidence="7 21" id="KW-0443">Lipid metabolism</keyword>
<evidence type="ECO:0000256" key="9">
    <source>
        <dbReference type="ARBA" id="ARBA00023228"/>
    </source>
</evidence>
<dbReference type="KEGG" id="char:116221052"/>
<protein>
    <recommendedName>
        <fullName evidence="12">N-acylethanolamine-hydrolyzing acid amidase</fullName>
        <ecNumber evidence="4">3.5.1.23</ecNumber>
        <ecNumber evidence="11">3.5.1.60</ecNumber>
    </recommendedName>
    <alternativeName>
        <fullName evidence="13">Acylsphingosine deacylase NAAA</fullName>
    </alternativeName>
</protein>
<keyword evidence="8" id="KW-0325">Glycoprotein</keyword>
<evidence type="ECO:0000256" key="20">
    <source>
        <dbReference type="ARBA" id="ARBA00048716"/>
    </source>
</evidence>
<dbReference type="Proteomes" id="UP000515152">
    <property type="component" value="Chromosome 7"/>
</dbReference>
<evidence type="ECO:0000256" key="13">
    <source>
        <dbReference type="ARBA" id="ARBA00042519"/>
    </source>
</evidence>
<keyword evidence="6 21" id="KW-0378">Hydrolase</keyword>
<dbReference type="InterPro" id="IPR016699">
    <property type="entry name" value="Acid_ceramidase-like"/>
</dbReference>
<comment type="catalytic activity">
    <reaction evidence="17">
        <text>N-hexadecanoylethanolamine + H2O = ethanolamine + hexadecanoate</text>
        <dbReference type="Rhea" id="RHEA:45064"/>
        <dbReference type="ChEBI" id="CHEBI:7896"/>
        <dbReference type="ChEBI" id="CHEBI:15377"/>
        <dbReference type="ChEBI" id="CHEBI:57603"/>
        <dbReference type="ChEBI" id="CHEBI:71464"/>
    </reaction>
    <physiologicalReaction direction="left-to-right" evidence="17">
        <dbReference type="Rhea" id="RHEA:45065"/>
    </physiologicalReaction>
</comment>
<feature type="signal peptide" evidence="23">
    <location>
        <begin position="1"/>
        <end position="19"/>
    </location>
</feature>
<feature type="active site" description="Nucleophile" evidence="22">
    <location>
        <position position="116"/>
    </location>
</feature>
<accession>A0A6P8FQV5</accession>
<evidence type="ECO:0000256" key="5">
    <source>
        <dbReference type="ARBA" id="ARBA00022729"/>
    </source>
</evidence>
<comment type="similarity">
    <text evidence="3 21">Belongs to the acid ceramidase family.</text>
</comment>
<dbReference type="GO" id="GO:0006631">
    <property type="term" value="P:fatty acid metabolic process"/>
    <property type="evidence" value="ECO:0007669"/>
    <property type="project" value="InterPro"/>
</dbReference>
<keyword evidence="26" id="KW-1185">Reference proteome</keyword>
<feature type="domain" description="Acid ceramidase N-terminal" evidence="25">
    <location>
        <begin position="23"/>
        <end position="80"/>
    </location>
</feature>
<evidence type="ECO:0000256" key="14">
    <source>
        <dbReference type="ARBA" id="ARBA00047347"/>
    </source>
</evidence>
<evidence type="ECO:0000313" key="27">
    <source>
        <dbReference type="RefSeq" id="XP_031425926.1"/>
    </source>
</evidence>
<dbReference type="Pfam" id="PF15508">
    <property type="entry name" value="NAAA-beta"/>
    <property type="match status" value="1"/>
</dbReference>
<dbReference type="EC" id="3.5.1.23" evidence="4"/>
<feature type="domain" description="Choloylglycine hydrolase/NAAA C-terminal" evidence="24">
    <location>
        <begin position="116"/>
        <end position="244"/>
    </location>
</feature>
<dbReference type="PIRSF" id="PIRSF017632">
    <property type="entry name" value="Acid_ceramidase-like"/>
    <property type="match status" value="1"/>
</dbReference>
<dbReference type="OrthoDB" id="5273684at2759"/>
<comment type="catalytic activity">
    <reaction evidence="20">
        <text>N-tetradecanoylethanolamine + H2O = tetradecanoate + ethanolamine</text>
        <dbReference type="Rhea" id="RHEA:45452"/>
        <dbReference type="ChEBI" id="CHEBI:15377"/>
        <dbReference type="ChEBI" id="CHEBI:30807"/>
        <dbReference type="ChEBI" id="CHEBI:57603"/>
        <dbReference type="ChEBI" id="CHEBI:85262"/>
    </reaction>
    <physiologicalReaction direction="left-to-right" evidence="20">
        <dbReference type="Rhea" id="RHEA:45453"/>
    </physiologicalReaction>
</comment>
<keyword evidence="9" id="KW-0458">Lysosome</keyword>
<comment type="subcellular location">
    <subcellularLocation>
        <location evidence="1">Lysosome</location>
    </subcellularLocation>
</comment>
<evidence type="ECO:0000256" key="1">
    <source>
        <dbReference type="ARBA" id="ARBA00004371"/>
    </source>
</evidence>
<evidence type="ECO:0000256" key="19">
    <source>
        <dbReference type="ARBA" id="ARBA00048323"/>
    </source>
</evidence>
<evidence type="ECO:0000256" key="23">
    <source>
        <dbReference type="SAM" id="SignalP"/>
    </source>
</evidence>
<dbReference type="GO" id="GO:0005764">
    <property type="term" value="C:lysosome"/>
    <property type="evidence" value="ECO:0007669"/>
    <property type="project" value="UniProtKB-SubCell"/>
</dbReference>
<dbReference type="Gene3D" id="3.60.60.10">
    <property type="entry name" value="Penicillin V Acylase, Chain A"/>
    <property type="match status" value="1"/>
</dbReference>
<gene>
    <name evidence="27" type="primary">LOC116221052</name>
</gene>
<comment type="catalytic activity">
    <reaction evidence="18">
        <text>N-hexadecanoylsphing-4-enine + H2O = sphing-4-enine + hexadecanoate</text>
        <dbReference type="Rhea" id="RHEA:38891"/>
        <dbReference type="ChEBI" id="CHEBI:7896"/>
        <dbReference type="ChEBI" id="CHEBI:15377"/>
        <dbReference type="ChEBI" id="CHEBI:57756"/>
        <dbReference type="ChEBI" id="CHEBI:72959"/>
    </reaction>
    <physiologicalReaction direction="left-to-right" evidence="18">
        <dbReference type="Rhea" id="RHEA:38892"/>
    </physiologicalReaction>
</comment>
<dbReference type="InterPro" id="IPR029132">
    <property type="entry name" value="CBAH/NAAA_C"/>
</dbReference>
<feature type="chain" id="PRO_5028238441" description="N-acylethanolamine-hydrolyzing acid amidase" evidence="23">
    <location>
        <begin position="20"/>
        <end position="345"/>
    </location>
</feature>
<sequence>MAMIMVELWIISMTAFCIADVSPPFLTVNLDVPPEERWAPLVELFDVSLLRQAAAEVTWSMVPKWVHHAAIPILKHLENNLPPPYGKELQGMASYYGINISEMILLNFAYEFTAFCTSVIAQDSKGNLYHGRNLDYPYGHIRNITIDVSFIRNGKELYRGTTFAGYIGLWTGQSSKKFSVTGNERSKAGQWWDNLIAAVMKNMPAGWLLRQTLEEAANFQEAVMRLSTVPLITDVYYIIGGVHPGEGVVVTRDRGGPADIWPLDLLNGGWYLVEVNSDHWLPALDDYQRIAARWTLNRIGRDNMNFEMLYEVLSVGAVCNRATIYTTVMSAAEPKYETVLRQCTN</sequence>
<evidence type="ECO:0000259" key="24">
    <source>
        <dbReference type="Pfam" id="PF02275"/>
    </source>
</evidence>
<dbReference type="CDD" id="cd01903">
    <property type="entry name" value="Ntn_AC_NAAA"/>
    <property type="match status" value="1"/>
</dbReference>
<evidence type="ECO:0000256" key="12">
    <source>
        <dbReference type="ARBA" id="ARBA00040404"/>
    </source>
</evidence>
<comment type="subunit">
    <text evidence="10">Heterodimer of an alpha and a beta subunit, produced by autocatalytic cleavage.</text>
</comment>
<evidence type="ECO:0000256" key="7">
    <source>
        <dbReference type="ARBA" id="ARBA00023098"/>
    </source>
</evidence>
<evidence type="ECO:0000313" key="26">
    <source>
        <dbReference type="Proteomes" id="UP000515152"/>
    </source>
</evidence>
<comment type="catalytic activity">
    <reaction evidence="19">
        <text>an N-acylsphing-4-enine + H2O = sphing-4-enine + a fatty acid</text>
        <dbReference type="Rhea" id="RHEA:20856"/>
        <dbReference type="ChEBI" id="CHEBI:15377"/>
        <dbReference type="ChEBI" id="CHEBI:28868"/>
        <dbReference type="ChEBI" id="CHEBI:52639"/>
        <dbReference type="ChEBI" id="CHEBI:57756"/>
        <dbReference type="EC" id="3.5.1.23"/>
    </reaction>
    <physiologicalReaction direction="left-to-right" evidence="19">
        <dbReference type="Rhea" id="RHEA:20857"/>
    </physiologicalReaction>
</comment>
<keyword evidence="5 23" id="KW-0732">Signal</keyword>
<evidence type="ECO:0000256" key="22">
    <source>
        <dbReference type="PIRSR" id="PIRSR017632-1"/>
    </source>
</evidence>
<dbReference type="GeneID" id="116221052"/>